<dbReference type="STRING" id="1783515.A4E84_15160"/>
<reference evidence="13" key="1">
    <citation type="submission" date="2016-04" db="EMBL/GenBank/DDBJ databases">
        <authorList>
            <person name="Zhang B."/>
        </authorList>
    </citation>
    <scope>NUCLEOTIDE SEQUENCE [LARGE SCALE GENOMIC DNA]</scope>
    <source>
        <strain evidence="13">S10</strain>
    </source>
</reference>
<accession>A0A143BZS9</accession>
<dbReference type="EC" id="2.1.1.77" evidence="3"/>
<dbReference type="InterPro" id="IPR029063">
    <property type="entry name" value="SAM-dependent_MTases_sf"/>
</dbReference>
<comment type="subcellular location">
    <subcellularLocation>
        <location evidence="1">Cytoplasm</location>
    </subcellularLocation>
</comment>
<dbReference type="AlphaFoldDB" id="A0A143BZS9"/>
<evidence type="ECO:0000256" key="10">
    <source>
        <dbReference type="ARBA" id="ARBA00031323"/>
    </source>
</evidence>
<protein>
    <recommendedName>
        <fullName evidence="4">Protein-L-isoaspartate O-methyltransferase</fullName>
        <ecNumber evidence="3">2.1.1.77</ecNumber>
    </recommendedName>
    <alternativeName>
        <fullName evidence="11">L-isoaspartyl protein carboxyl methyltransferase</fullName>
    </alternativeName>
    <alternativeName>
        <fullName evidence="9">Protein L-isoaspartyl methyltransferase</fullName>
    </alternativeName>
    <alternativeName>
        <fullName evidence="10">Protein-beta-aspartate methyltransferase</fullName>
    </alternativeName>
</protein>
<proteinExistence type="inferred from homology"/>
<dbReference type="InterPro" id="IPR000682">
    <property type="entry name" value="PCMT"/>
</dbReference>
<dbReference type="GO" id="GO:0005737">
    <property type="term" value="C:cytoplasm"/>
    <property type="evidence" value="ECO:0007669"/>
    <property type="project" value="UniProtKB-SubCell"/>
</dbReference>
<dbReference type="SUPFAM" id="SSF53335">
    <property type="entry name" value="S-adenosyl-L-methionine-dependent methyltransferases"/>
    <property type="match status" value="1"/>
</dbReference>
<keyword evidence="13" id="KW-1185">Reference proteome</keyword>
<evidence type="ECO:0000256" key="2">
    <source>
        <dbReference type="ARBA" id="ARBA00005369"/>
    </source>
</evidence>
<evidence type="ECO:0000256" key="1">
    <source>
        <dbReference type="ARBA" id="ARBA00004496"/>
    </source>
</evidence>
<keyword evidence="7 12" id="KW-0808">Transferase</keyword>
<evidence type="ECO:0000256" key="7">
    <source>
        <dbReference type="ARBA" id="ARBA00022679"/>
    </source>
</evidence>
<dbReference type="InterPro" id="IPR026448">
    <property type="entry name" value="Methyltr_grasp"/>
</dbReference>
<dbReference type="KEGG" id="stsi:A4E84_15160"/>
<dbReference type="EMBL" id="CP015098">
    <property type="protein sequence ID" value="AMW10727.1"/>
    <property type="molecule type" value="Genomic_DNA"/>
</dbReference>
<dbReference type="PANTHER" id="PTHR11579">
    <property type="entry name" value="PROTEIN-L-ISOASPARTATE O-METHYLTRANSFERASE"/>
    <property type="match status" value="1"/>
</dbReference>
<name>A0A143BZS9_9ACTN</name>
<dbReference type="Pfam" id="PF01135">
    <property type="entry name" value="PCMT"/>
    <property type="match status" value="1"/>
</dbReference>
<dbReference type="Gene3D" id="3.40.50.150">
    <property type="entry name" value="Vaccinia Virus protein VP39"/>
    <property type="match status" value="1"/>
</dbReference>
<evidence type="ECO:0000256" key="8">
    <source>
        <dbReference type="ARBA" id="ARBA00022691"/>
    </source>
</evidence>
<evidence type="ECO:0000256" key="3">
    <source>
        <dbReference type="ARBA" id="ARBA00011890"/>
    </source>
</evidence>
<keyword evidence="8" id="KW-0949">S-adenosyl-L-methionine</keyword>
<dbReference type="Proteomes" id="UP000076096">
    <property type="component" value="Chromosome"/>
</dbReference>
<organism evidence="12 13">
    <name type="scientific">Streptomyces qaidamensis</name>
    <dbReference type="NCBI Taxonomy" id="1783515"/>
    <lineage>
        <taxon>Bacteria</taxon>
        <taxon>Bacillati</taxon>
        <taxon>Actinomycetota</taxon>
        <taxon>Actinomycetes</taxon>
        <taxon>Kitasatosporales</taxon>
        <taxon>Streptomycetaceae</taxon>
        <taxon>Streptomyces</taxon>
        <taxon>Streptomyces aurantiacus group</taxon>
    </lineage>
</organism>
<evidence type="ECO:0000256" key="11">
    <source>
        <dbReference type="ARBA" id="ARBA00031350"/>
    </source>
</evidence>
<evidence type="ECO:0000313" key="12">
    <source>
        <dbReference type="EMBL" id="AMW10727.1"/>
    </source>
</evidence>
<dbReference type="GO" id="GO:0032259">
    <property type="term" value="P:methylation"/>
    <property type="evidence" value="ECO:0007669"/>
    <property type="project" value="UniProtKB-KW"/>
</dbReference>
<evidence type="ECO:0000313" key="13">
    <source>
        <dbReference type="Proteomes" id="UP000076096"/>
    </source>
</evidence>
<comment type="similarity">
    <text evidence="2">Belongs to the methyltransferase superfamily. L-isoaspartyl/D-aspartyl protein methyltransferase family.</text>
</comment>
<dbReference type="CDD" id="cd02440">
    <property type="entry name" value="AdoMet_MTases"/>
    <property type="match status" value="1"/>
</dbReference>
<dbReference type="PANTHER" id="PTHR11579:SF0">
    <property type="entry name" value="PROTEIN-L-ISOASPARTATE(D-ASPARTATE) O-METHYLTRANSFERASE"/>
    <property type="match status" value="1"/>
</dbReference>
<evidence type="ECO:0000256" key="5">
    <source>
        <dbReference type="ARBA" id="ARBA00022490"/>
    </source>
</evidence>
<evidence type="ECO:0000256" key="9">
    <source>
        <dbReference type="ARBA" id="ARBA00030757"/>
    </source>
</evidence>
<keyword evidence="5" id="KW-0963">Cytoplasm</keyword>
<gene>
    <name evidence="12" type="ORF">A4E84_15160</name>
</gene>
<dbReference type="RefSeq" id="WP_062927091.1">
    <property type="nucleotide sequence ID" value="NZ_CP015098.1"/>
</dbReference>
<dbReference type="NCBIfam" id="TIGR04188">
    <property type="entry name" value="methyltr_grsp"/>
    <property type="match status" value="1"/>
</dbReference>
<evidence type="ECO:0000256" key="4">
    <source>
        <dbReference type="ARBA" id="ARBA00013346"/>
    </source>
</evidence>
<evidence type="ECO:0000256" key="6">
    <source>
        <dbReference type="ARBA" id="ARBA00022603"/>
    </source>
</evidence>
<dbReference type="GO" id="GO:0004719">
    <property type="term" value="F:protein-L-isoaspartate (D-aspartate) O-methyltransferase activity"/>
    <property type="evidence" value="ECO:0007669"/>
    <property type="project" value="UniProtKB-EC"/>
</dbReference>
<sequence length="402" mass="42920">MAMPADPETDGVPLRAAMVDALSQDEGLADPAWRAAVEAVPRHRFVRGFYLPAGERDEQGLTAWEPVTAELDYGRWLAAVYSDTTLITQFDGEEPDWRAPVVRHGGAPTSSSTLPSLVVRMWSDAEVAEGHTLLEIGTGTGYSTALACERLDSGDVTSIEVDPRRLEAAADALYGCGYTPTLAVADGLYGYWPEARFDRVVAACSFRTVPPALLAQTRPGGKVLLTLSGWLYGYARVLLTVAGDGTAEGGLLPGTVSFMSARTHAAPAFGNPAHWAAGLPDKPRTARHGPERLAAVTEGAFHLRFLAQCAVPNAQMVTVDEVVYLVDVVSGSAATLTPVDGDWHVREGGPVRLWERVEGVLDAFDAAGRPGPETFTLRVCDRGQRLEHPKMPGLLLPGTAPL</sequence>
<keyword evidence="6 12" id="KW-0489">Methyltransferase</keyword>